<evidence type="ECO:0000256" key="1">
    <source>
        <dbReference type="SAM" id="MobiDB-lite"/>
    </source>
</evidence>
<dbReference type="OrthoDB" id="302535at2759"/>
<feature type="compositionally biased region" description="Polar residues" evidence="1">
    <location>
        <begin position="732"/>
        <end position="745"/>
    </location>
</feature>
<sequence length="1254" mass="140022">MKHLWTSATSSLPRRTKIETSLKTLERRKNSLSYFIQSTEDWIDYLRKLDNDSILHHISYLNGQRFDVILPYRRLETAVDQWRTLAATDAVEKDAYTSFTDKSQRYYSLIAETRETLAEADDVLTLMVEEATNRHLDIPPEPTDSHSLSTSRRPSNVLTSVQGVNSQPELQSTPAAITHISHATQGVPTSHEMVPLQTPRSSMTPRSESPHTEPHPSAHGLAPNRYQEHILSSPPIPHLTPSLFLQSALIGRAQLPSFEGDLVKWPPFKAAFLALLGDASLPGCHKLALLKSCLTGEVLEMIAGLSQIDQDYDTAMAILHAEYDRPTLILHALMTRLQSIENCDPEGKQLCRIYMEITTLIHQLCPEGESDSPDFLVNLIITKLPIYLQTRIMKESQKKTIGVFAVLGIMRDSVDDDRIERMLTVTPHSRSSQLQPPDPPFSPSPSPVPFSTLLPAGMTHPSERTLICPLCKGTHLTKHCSAFASPLDKKNARTVPQLPLHFSSSRFMPKCRLPHDMPQDNSSHPTRPSRQHSRSSHRSNNDPSRDVCNLITSYDHLGNEIVPQDVTLHINSSPLPYEKKTSLLCLDINVASPDQPDKETPVTLVFDTASDKSYISSDLATSLNLPTTQENMRSLTAFGNEKSESRLTTSHPLLLRLPNVRQEKIELQSSRTVCPTLDWAKKNNGILIPRRSKPKILLGMDLLRRYFLTTSLRIISQPLQFSRAPPHPIARTTPSGTATHSQSACPSSLDVSPPSLDRAAVTHSTTAGKDRDNPHSDVPSVPSSTVDSLWAGGALAAAVPWEELMYGAALGLNDANPWMREEEEKWKAANPHLIADHHPTTVPGGKKIRRLRQAPSDSATTPTTNATTPLPGYEEFCKMKVRQVFPVNKEHPIHILIPLPEDDTSAVGRYKGRNPFDLSLKKMRPLMELASEDIYGRGLLPDQSLHFLYKETSLSDAQGPNVAIEALSNKQLNCIIGYAFVYALAPVARMSPYWTTEFGSCGVPVLTTIGNTGNLDDKSEYRLMTRVASPYKVLRQVLKDFLKMNNYTKVSYAFHDYRASGNDKDSTVPVSECFLLMSSMRPYLNSYFTSIGHKEDPQNQNHNRFNEETWTRDQFREMLKTLSTHTNEHSESDEAITRLDGAEIQQQQVPQGAFLFNVSTSCGSVSLFPYRSFFQTSTQRNRRSCANLKELSDSPNVRQDEGACIIERVLTPVVSASEVKKRRAPVRHNGAPSTLRPGDVFFIPKGIGNGFERD</sequence>
<dbReference type="Gene3D" id="2.40.70.10">
    <property type="entry name" value="Acid Proteases"/>
    <property type="match status" value="1"/>
</dbReference>
<dbReference type="InterPro" id="IPR052612">
    <property type="entry name" value="ANP_Clearance_Receptor"/>
</dbReference>
<dbReference type="InterPro" id="IPR028082">
    <property type="entry name" value="Peripla_BP_I"/>
</dbReference>
<feature type="region of interest" description="Disordered" evidence="1">
    <location>
        <begin position="134"/>
        <end position="155"/>
    </location>
</feature>
<dbReference type="PANTHER" id="PTHR44755:SF10">
    <property type="entry name" value="RECEPTOR LIGAND BINDING REGION DOMAIN-CONTAINING PROTEIN"/>
    <property type="match status" value="1"/>
</dbReference>
<dbReference type="GO" id="GO:0017046">
    <property type="term" value="F:peptide hormone binding"/>
    <property type="evidence" value="ECO:0000318"/>
    <property type="project" value="GO_Central"/>
</dbReference>
<feature type="region of interest" description="Disordered" evidence="1">
    <location>
        <begin position="509"/>
        <end position="547"/>
    </location>
</feature>
<dbReference type="AlphaFoldDB" id="A0A2A6BUN1"/>
<reference evidence="3" key="1">
    <citation type="journal article" date="2008" name="Nat. Genet.">
        <title>The Pristionchus pacificus genome provides a unique perspective on nematode lifestyle and parasitism.</title>
        <authorList>
            <person name="Dieterich C."/>
            <person name="Clifton S.W."/>
            <person name="Schuster L.N."/>
            <person name="Chinwalla A."/>
            <person name="Delehaunty K."/>
            <person name="Dinkelacker I."/>
            <person name="Fulton L."/>
            <person name="Fulton R."/>
            <person name="Godfrey J."/>
            <person name="Minx P."/>
            <person name="Mitreva M."/>
            <person name="Roeseler W."/>
            <person name="Tian H."/>
            <person name="Witte H."/>
            <person name="Yang S.P."/>
            <person name="Wilson R.K."/>
            <person name="Sommer R.J."/>
        </authorList>
    </citation>
    <scope>NUCLEOTIDE SEQUENCE [LARGE SCALE GENOMIC DNA]</scope>
    <source>
        <strain evidence="3">PS312</strain>
    </source>
</reference>
<reference evidence="2" key="2">
    <citation type="submission" date="2022-06" db="UniProtKB">
        <authorList>
            <consortium name="EnsemblMetazoa"/>
        </authorList>
    </citation>
    <scope>IDENTIFICATION</scope>
    <source>
        <strain evidence="2">PS312</strain>
    </source>
</reference>
<feature type="region of interest" description="Disordered" evidence="1">
    <location>
        <begin position="723"/>
        <end position="786"/>
    </location>
</feature>
<feature type="compositionally biased region" description="Low complexity" evidence="1">
    <location>
        <begin position="776"/>
        <end position="786"/>
    </location>
</feature>
<dbReference type="EnsemblMetazoa" id="PPA33287.1">
    <property type="protein sequence ID" value="PPA33287.1"/>
    <property type="gene ID" value="WBGene00206147"/>
</dbReference>
<feature type="compositionally biased region" description="Basic residues" evidence="1">
    <location>
        <begin position="527"/>
        <end position="537"/>
    </location>
</feature>
<feature type="compositionally biased region" description="Polar residues" evidence="1">
    <location>
        <begin position="198"/>
        <end position="207"/>
    </location>
</feature>
<feature type="region of interest" description="Disordered" evidence="1">
    <location>
        <begin position="425"/>
        <end position="450"/>
    </location>
</feature>
<dbReference type="Proteomes" id="UP000005239">
    <property type="component" value="Unassembled WGS sequence"/>
</dbReference>
<name>A0A2A6BUN1_PRIPA</name>
<keyword evidence="3" id="KW-1185">Reference proteome</keyword>
<dbReference type="InterPro" id="IPR021109">
    <property type="entry name" value="Peptidase_aspartic_dom_sf"/>
</dbReference>
<feature type="compositionally biased region" description="Pro residues" evidence="1">
    <location>
        <begin position="436"/>
        <end position="448"/>
    </location>
</feature>
<feature type="compositionally biased region" description="Polar residues" evidence="1">
    <location>
        <begin position="145"/>
        <end position="155"/>
    </location>
</feature>
<gene>
    <name evidence="2" type="primary">WBGene00206147</name>
</gene>
<dbReference type="GO" id="GO:0007165">
    <property type="term" value="P:signal transduction"/>
    <property type="evidence" value="ECO:0000318"/>
    <property type="project" value="GO_Central"/>
</dbReference>
<dbReference type="Gene3D" id="3.40.50.2300">
    <property type="match status" value="1"/>
</dbReference>
<evidence type="ECO:0000313" key="3">
    <source>
        <dbReference type="Proteomes" id="UP000005239"/>
    </source>
</evidence>
<dbReference type="InterPro" id="IPR005312">
    <property type="entry name" value="DUF1759"/>
</dbReference>
<accession>A0A8R1YPU7</accession>
<feature type="region of interest" description="Disordered" evidence="1">
    <location>
        <begin position="185"/>
        <end position="222"/>
    </location>
</feature>
<dbReference type="PANTHER" id="PTHR44755">
    <property type="entry name" value="NATRIURETIC PEPTIDE RECEPTOR 3-RELATED"/>
    <property type="match status" value="1"/>
</dbReference>
<feature type="compositionally biased region" description="Low complexity" evidence="1">
    <location>
        <begin position="746"/>
        <end position="757"/>
    </location>
</feature>
<accession>A0A2A6BUN1</accession>
<dbReference type="GO" id="GO:0038023">
    <property type="term" value="F:signaling receptor activity"/>
    <property type="evidence" value="ECO:0000318"/>
    <property type="project" value="GO_Central"/>
</dbReference>
<organism evidence="2 3">
    <name type="scientific">Pristionchus pacificus</name>
    <name type="common">Parasitic nematode worm</name>
    <dbReference type="NCBI Taxonomy" id="54126"/>
    <lineage>
        <taxon>Eukaryota</taxon>
        <taxon>Metazoa</taxon>
        <taxon>Ecdysozoa</taxon>
        <taxon>Nematoda</taxon>
        <taxon>Chromadorea</taxon>
        <taxon>Rhabditida</taxon>
        <taxon>Rhabditina</taxon>
        <taxon>Diplogasteromorpha</taxon>
        <taxon>Diplogasteroidea</taxon>
        <taxon>Neodiplogasteridae</taxon>
        <taxon>Pristionchus</taxon>
    </lineage>
</organism>
<proteinExistence type="predicted"/>
<dbReference type="Pfam" id="PF03564">
    <property type="entry name" value="DUF1759"/>
    <property type="match status" value="1"/>
</dbReference>
<evidence type="ECO:0000313" key="2">
    <source>
        <dbReference type="EnsemblMetazoa" id="PPA33287.1"/>
    </source>
</evidence>
<dbReference type="SUPFAM" id="SSF53822">
    <property type="entry name" value="Periplasmic binding protein-like I"/>
    <property type="match status" value="1"/>
</dbReference>
<protein>
    <submittedName>
        <fullName evidence="2">Uncharacterized protein</fullName>
    </submittedName>
</protein>